<dbReference type="AlphaFoldDB" id="A0A8T1UXA2"/>
<gene>
    <name evidence="3" type="ORF">JG687_00003075</name>
    <name evidence="2" type="ORF">JG687_00003078</name>
</gene>
<sequence>MRWQPAAAQQISACERLAGTASSPPHANPRPSGRPSSGSSSRLVKRGLYVDVDLLV</sequence>
<comment type="caution">
    <text evidence="2">The sequence shown here is derived from an EMBL/GenBank/DDBJ whole genome shotgun (WGS) entry which is preliminary data.</text>
</comment>
<protein>
    <submittedName>
        <fullName evidence="2">Uncharacterized protein</fullName>
    </submittedName>
</protein>
<proteinExistence type="predicted"/>
<dbReference type="Proteomes" id="UP000688947">
    <property type="component" value="Unassembled WGS sequence"/>
</dbReference>
<organism evidence="2 4">
    <name type="scientific">Phytophthora cactorum</name>
    <dbReference type="NCBI Taxonomy" id="29920"/>
    <lineage>
        <taxon>Eukaryota</taxon>
        <taxon>Sar</taxon>
        <taxon>Stramenopiles</taxon>
        <taxon>Oomycota</taxon>
        <taxon>Peronosporomycetes</taxon>
        <taxon>Peronosporales</taxon>
        <taxon>Peronosporaceae</taxon>
        <taxon>Phytophthora</taxon>
    </lineage>
</organism>
<accession>A0A8T1UXA2</accession>
<feature type="compositionally biased region" description="Low complexity" evidence="1">
    <location>
        <begin position="29"/>
        <end position="42"/>
    </location>
</feature>
<dbReference type="EMBL" id="JAENGZ010000091">
    <property type="protein sequence ID" value="KAG6969669.1"/>
    <property type="molecule type" value="Genomic_DNA"/>
</dbReference>
<reference evidence="2" key="1">
    <citation type="submission" date="2021-01" db="EMBL/GenBank/DDBJ databases">
        <title>Phytophthora aleatoria, a newly-described species from Pinus radiata is distinct from Phytophthora cactorum isolates based on comparative genomics.</title>
        <authorList>
            <person name="Mcdougal R."/>
            <person name="Panda P."/>
            <person name="Williams N."/>
            <person name="Studholme D.J."/>
        </authorList>
    </citation>
    <scope>NUCLEOTIDE SEQUENCE</scope>
    <source>
        <strain evidence="2">NZFS 3830</strain>
    </source>
</reference>
<evidence type="ECO:0000256" key="1">
    <source>
        <dbReference type="SAM" id="MobiDB-lite"/>
    </source>
</evidence>
<feature type="region of interest" description="Disordered" evidence="1">
    <location>
        <begin position="16"/>
        <end position="42"/>
    </location>
</feature>
<evidence type="ECO:0000313" key="2">
    <source>
        <dbReference type="EMBL" id="KAG6969657.1"/>
    </source>
</evidence>
<dbReference type="EMBL" id="JAENGZ010000091">
    <property type="protein sequence ID" value="KAG6969657.1"/>
    <property type="molecule type" value="Genomic_DNA"/>
</dbReference>
<evidence type="ECO:0000313" key="4">
    <source>
        <dbReference type="Proteomes" id="UP000688947"/>
    </source>
</evidence>
<name>A0A8T1UXA2_9STRA</name>
<evidence type="ECO:0000313" key="3">
    <source>
        <dbReference type="EMBL" id="KAG6969669.1"/>
    </source>
</evidence>